<evidence type="ECO:0000256" key="7">
    <source>
        <dbReference type="HAMAP-Rule" id="MF_00607"/>
    </source>
</evidence>
<dbReference type="PROSITE" id="PS51689">
    <property type="entry name" value="SAM_RNA_A_N6_MT"/>
    <property type="match status" value="1"/>
</dbReference>
<accession>C0W0Y3</accession>
<feature type="binding site" evidence="7 8">
    <location>
        <position position="35"/>
    </location>
    <ligand>
        <name>S-adenosyl-L-methionine</name>
        <dbReference type="ChEBI" id="CHEBI:59789"/>
    </ligand>
</feature>
<dbReference type="PANTHER" id="PTHR11727:SF7">
    <property type="entry name" value="DIMETHYLADENOSINE TRANSFERASE-RELATED"/>
    <property type="match status" value="1"/>
</dbReference>
<feature type="binding site" evidence="7 8">
    <location>
        <position position="81"/>
    </location>
    <ligand>
        <name>S-adenosyl-L-methionine</name>
        <dbReference type="ChEBI" id="CHEBI:59789"/>
    </ligand>
</feature>
<name>C0W0Y3_9ACTO</name>
<keyword evidence="2 7" id="KW-0698">rRNA processing</keyword>
<dbReference type="EMBL" id="ACFG01000030">
    <property type="protein sequence ID" value="EEH63707.1"/>
    <property type="molecule type" value="Genomic_DNA"/>
</dbReference>
<dbReference type="NCBIfam" id="TIGR00755">
    <property type="entry name" value="ksgA"/>
    <property type="match status" value="1"/>
</dbReference>
<dbReference type="HAMAP" id="MF_00607">
    <property type="entry name" value="16SrRNA_methyltr_A"/>
    <property type="match status" value="1"/>
</dbReference>
<dbReference type="InterPro" id="IPR023165">
    <property type="entry name" value="rRNA_Ade_diMease-like_C"/>
</dbReference>
<dbReference type="Gene3D" id="3.40.50.150">
    <property type="entry name" value="Vaccinia Virus protein VP39"/>
    <property type="match status" value="1"/>
</dbReference>
<dbReference type="GO" id="GO:0005829">
    <property type="term" value="C:cytosol"/>
    <property type="evidence" value="ECO:0007669"/>
    <property type="project" value="TreeGrafter"/>
</dbReference>
<dbReference type="Pfam" id="PF00398">
    <property type="entry name" value="RrnaAD"/>
    <property type="match status" value="1"/>
</dbReference>
<evidence type="ECO:0000313" key="10">
    <source>
        <dbReference type="EMBL" id="EEH63707.1"/>
    </source>
</evidence>
<dbReference type="InterPro" id="IPR011530">
    <property type="entry name" value="rRNA_adenine_dimethylase"/>
</dbReference>
<keyword evidence="1 7" id="KW-0963">Cytoplasm</keyword>
<comment type="catalytic activity">
    <reaction evidence="7">
        <text>adenosine(1518)/adenosine(1519) in 16S rRNA + 4 S-adenosyl-L-methionine = N(6)-dimethyladenosine(1518)/N(6)-dimethyladenosine(1519) in 16S rRNA + 4 S-adenosyl-L-homocysteine + 4 H(+)</text>
        <dbReference type="Rhea" id="RHEA:19609"/>
        <dbReference type="Rhea" id="RHEA-COMP:10232"/>
        <dbReference type="Rhea" id="RHEA-COMP:10233"/>
        <dbReference type="ChEBI" id="CHEBI:15378"/>
        <dbReference type="ChEBI" id="CHEBI:57856"/>
        <dbReference type="ChEBI" id="CHEBI:59789"/>
        <dbReference type="ChEBI" id="CHEBI:74411"/>
        <dbReference type="ChEBI" id="CHEBI:74493"/>
        <dbReference type="EC" id="2.1.1.182"/>
    </reaction>
</comment>
<evidence type="ECO:0000313" key="11">
    <source>
        <dbReference type="Proteomes" id="UP000010301"/>
    </source>
</evidence>
<dbReference type="HOGENOM" id="CLU_041220_1_1_11"/>
<keyword evidence="6 7" id="KW-0694">RNA-binding</keyword>
<organism evidence="10 11">
    <name type="scientific">Gleimia coleocanis DSM 15436</name>
    <dbReference type="NCBI Taxonomy" id="525245"/>
    <lineage>
        <taxon>Bacteria</taxon>
        <taxon>Bacillati</taxon>
        <taxon>Actinomycetota</taxon>
        <taxon>Actinomycetes</taxon>
        <taxon>Actinomycetales</taxon>
        <taxon>Actinomycetaceae</taxon>
        <taxon>Gleimia</taxon>
    </lineage>
</organism>
<keyword evidence="4 7" id="KW-0808">Transferase</keyword>
<feature type="binding site" evidence="7 8">
    <location>
        <position position="110"/>
    </location>
    <ligand>
        <name>S-adenosyl-L-methionine</name>
        <dbReference type="ChEBI" id="CHEBI:59789"/>
    </ligand>
</feature>
<keyword evidence="5 7" id="KW-0949">S-adenosyl-L-methionine</keyword>
<dbReference type="PROSITE" id="PS01131">
    <property type="entry name" value="RRNA_A_DIMETH"/>
    <property type="match status" value="1"/>
</dbReference>
<protein>
    <recommendedName>
        <fullName evidence="7">Ribosomal RNA small subunit methyltransferase A</fullName>
        <ecNumber evidence="7">2.1.1.182</ecNumber>
    </recommendedName>
    <alternativeName>
        <fullName evidence="7">16S rRNA (adenine(1518)-N(6)/adenine(1519)-N(6))-dimethyltransferase</fullName>
    </alternativeName>
    <alternativeName>
        <fullName evidence="7">16S rRNA dimethyladenosine transferase</fullName>
    </alternativeName>
    <alternativeName>
        <fullName evidence="7">16S rRNA dimethylase</fullName>
    </alternativeName>
    <alternativeName>
        <fullName evidence="7">S-adenosylmethionine-6-N', N'-adenosyl(rRNA) dimethyltransferase</fullName>
    </alternativeName>
</protein>
<feature type="binding site" evidence="7 8">
    <location>
        <position position="33"/>
    </location>
    <ligand>
        <name>S-adenosyl-L-methionine</name>
        <dbReference type="ChEBI" id="CHEBI:59789"/>
    </ligand>
</feature>
<dbReference type="eggNOG" id="COG0030">
    <property type="taxonomic scope" value="Bacteria"/>
</dbReference>
<feature type="domain" description="Ribosomal RNA adenine methylase transferase N-terminal" evidence="9">
    <location>
        <begin position="40"/>
        <end position="227"/>
    </location>
</feature>
<dbReference type="STRING" id="525245.HMPREF0044_0726"/>
<dbReference type="Proteomes" id="UP000010301">
    <property type="component" value="Unassembled WGS sequence"/>
</dbReference>
<gene>
    <name evidence="7" type="primary">rsmA</name>
    <name evidence="7 10" type="synonym">ksgA</name>
    <name evidence="10" type="ORF">HMPREF0044_0726</name>
</gene>
<comment type="caution">
    <text evidence="10">The sequence shown here is derived from an EMBL/GenBank/DDBJ whole genome shotgun (WGS) entry which is preliminary data.</text>
</comment>
<proteinExistence type="inferred from homology"/>
<evidence type="ECO:0000256" key="8">
    <source>
        <dbReference type="PROSITE-ProRule" id="PRU01026"/>
    </source>
</evidence>
<keyword evidence="3 7" id="KW-0489">Methyltransferase</keyword>
<evidence type="ECO:0000259" key="9">
    <source>
        <dbReference type="SMART" id="SM00650"/>
    </source>
</evidence>
<feature type="binding site" evidence="7 8">
    <location>
        <position position="60"/>
    </location>
    <ligand>
        <name>S-adenosyl-L-methionine</name>
        <dbReference type="ChEBI" id="CHEBI:59789"/>
    </ligand>
</feature>
<evidence type="ECO:0000256" key="4">
    <source>
        <dbReference type="ARBA" id="ARBA00022679"/>
    </source>
</evidence>
<feature type="binding site" evidence="7 8">
    <location>
        <position position="142"/>
    </location>
    <ligand>
        <name>S-adenosyl-L-methionine</name>
        <dbReference type="ChEBI" id="CHEBI:59789"/>
    </ligand>
</feature>
<sequence>MVLMTEVNLLTPVNVREICAALNIQPTKTLGQNFVHDGGTVRKIIAAGRVTAGEHVLEIGPGLGSLTLGLLEAGCRVTAVEIDPVLATALPSTVAGQGSADLPLRVLLKDGLQVRSDAELNEAPLINGEIVEWEAPTRLVANLPYNVAVPLVLNFLEHFPSIQEILVMVQTEVAQRLSATPGGRIYGVPSVKAAWYGHAEMAGTISRQIFWPVPNVDSSLVRITRYAAGEGPELGEPAVSKEAVFKLVDAAFAQRRKTLRAALKNWAGNATLAEELLAKAGIDSVRRGETLDINEFVALGRAATELGIVS</sequence>
<dbReference type="Gene3D" id="1.10.8.100">
    <property type="entry name" value="Ribosomal RNA adenine dimethylase-like, domain 2"/>
    <property type="match status" value="1"/>
</dbReference>
<comment type="function">
    <text evidence="7">Specifically dimethylates two adjacent adenosines (A1518 and A1519) in the loop of a conserved hairpin near the 3'-end of 16S rRNA in the 30S particle. May play a critical role in biogenesis of 30S subunits.</text>
</comment>
<evidence type="ECO:0000256" key="2">
    <source>
        <dbReference type="ARBA" id="ARBA00022552"/>
    </source>
</evidence>
<evidence type="ECO:0000256" key="6">
    <source>
        <dbReference type="ARBA" id="ARBA00022884"/>
    </source>
</evidence>
<dbReference type="InterPro" id="IPR001737">
    <property type="entry name" value="KsgA/Erm"/>
</dbReference>
<evidence type="ECO:0000256" key="3">
    <source>
        <dbReference type="ARBA" id="ARBA00022603"/>
    </source>
</evidence>
<dbReference type="SUPFAM" id="SSF53335">
    <property type="entry name" value="S-adenosyl-L-methionine-dependent methyltransferases"/>
    <property type="match status" value="1"/>
</dbReference>
<dbReference type="InterPro" id="IPR020598">
    <property type="entry name" value="rRNA_Ade_methylase_Trfase_N"/>
</dbReference>
<dbReference type="InterPro" id="IPR029063">
    <property type="entry name" value="SAM-dependent_MTases_sf"/>
</dbReference>
<dbReference type="FunFam" id="1.10.8.100:FF:000003">
    <property type="entry name" value="Ribosomal RNA small subunit methyltransferase A"/>
    <property type="match status" value="1"/>
</dbReference>
<dbReference type="PANTHER" id="PTHR11727">
    <property type="entry name" value="DIMETHYLADENOSINE TRANSFERASE"/>
    <property type="match status" value="1"/>
</dbReference>
<dbReference type="GO" id="GO:0003723">
    <property type="term" value="F:RNA binding"/>
    <property type="evidence" value="ECO:0007669"/>
    <property type="project" value="UniProtKB-UniRule"/>
</dbReference>
<evidence type="ECO:0000256" key="1">
    <source>
        <dbReference type="ARBA" id="ARBA00022490"/>
    </source>
</evidence>
<dbReference type="InterPro" id="IPR020596">
    <property type="entry name" value="rRNA_Ade_Mease_Trfase_CS"/>
</dbReference>
<reference evidence="10 11" key="1">
    <citation type="submission" date="2009-01" db="EMBL/GenBank/DDBJ databases">
        <authorList>
            <person name="Qin X."/>
            <person name="Bachman B."/>
            <person name="Battles P."/>
            <person name="Bell A."/>
            <person name="Bess C."/>
            <person name="Bickham C."/>
            <person name="Chaboub L."/>
            <person name="Chen D."/>
            <person name="Coyle M."/>
            <person name="Deiros D.R."/>
            <person name="Dinh H."/>
            <person name="Forbes L."/>
            <person name="Fowler G."/>
            <person name="Francisco L."/>
            <person name="Fu Q."/>
            <person name="Gubbala S."/>
            <person name="Hale W."/>
            <person name="Han Y."/>
            <person name="Hemphill L."/>
            <person name="Highlander S.K."/>
            <person name="Hirani K."/>
            <person name="Hogues M."/>
            <person name="Jackson L."/>
            <person name="Jakkamsetti A."/>
            <person name="Javaid M."/>
            <person name="Jiang H."/>
            <person name="Korchina V."/>
            <person name="Kovar C."/>
            <person name="Lara F."/>
            <person name="Lee S."/>
            <person name="Mata R."/>
            <person name="Mathew T."/>
            <person name="Moen C."/>
            <person name="Morales K."/>
            <person name="Munidasa M."/>
            <person name="Nazareth L."/>
            <person name="Ngo R."/>
            <person name="Nguyen L."/>
            <person name="Okwuonu G."/>
            <person name="Ongeri F."/>
            <person name="Patil S."/>
            <person name="Petrosino J."/>
            <person name="Pham C."/>
            <person name="Pham P."/>
            <person name="Pu L.-L."/>
            <person name="Puazo M."/>
            <person name="Raj R."/>
            <person name="Reid J."/>
            <person name="Rouhana J."/>
            <person name="Saada N."/>
            <person name="Shang Y."/>
            <person name="Simmons D."/>
            <person name="Thornton R."/>
            <person name="Warren J."/>
            <person name="Weissenberger G."/>
            <person name="Zhang J."/>
            <person name="Zhang L."/>
            <person name="Zhou C."/>
            <person name="Zhu D."/>
            <person name="Muzny D."/>
            <person name="Worley K."/>
            <person name="Gibbs R."/>
        </authorList>
    </citation>
    <scope>NUCLEOTIDE SEQUENCE [LARGE SCALE GENOMIC DNA]</scope>
    <source>
        <strain evidence="10 11">DSM 15436</strain>
    </source>
</reference>
<comment type="subcellular location">
    <subcellularLocation>
        <location evidence="7">Cytoplasm</location>
    </subcellularLocation>
</comment>
<evidence type="ECO:0000256" key="5">
    <source>
        <dbReference type="ARBA" id="ARBA00022691"/>
    </source>
</evidence>
<dbReference type="EC" id="2.1.1.182" evidence="7"/>
<dbReference type="SMART" id="SM00650">
    <property type="entry name" value="rADc"/>
    <property type="match status" value="1"/>
</dbReference>
<keyword evidence="11" id="KW-1185">Reference proteome</keyword>
<dbReference type="GO" id="GO:0052908">
    <property type="term" value="F:16S rRNA (adenine(1518)-N(6)/adenine(1519)-N(6))-dimethyltransferase activity"/>
    <property type="evidence" value="ECO:0007669"/>
    <property type="project" value="UniProtKB-EC"/>
</dbReference>
<comment type="similarity">
    <text evidence="7">Belongs to the class I-like SAM-binding methyltransferase superfamily. rRNA adenine N(6)-methyltransferase family. RsmA subfamily.</text>
</comment>
<dbReference type="RefSeq" id="WP_006546498.1">
    <property type="nucleotide sequence ID" value="NZ_DS999543.1"/>
</dbReference>
<dbReference type="AlphaFoldDB" id="C0W0Y3"/>